<evidence type="ECO:0000313" key="1">
    <source>
        <dbReference type="EMBL" id="MBX50428.1"/>
    </source>
</evidence>
<protein>
    <submittedName>
        <fullName evidence="1">Uncharacterized protein</fullName>
    </submittedName>
</protein>
<organism evidence="1">
    <name type="scientific">Rhizophora mucronata</name>
    <name type="common">Asiatic mangrove</name>
    <dbReference type="NCBI Taxonomy" id="61149"/>
    <lineage>
        <taxon>Eukaryota</taxon>
        <taxon>Viridiplantae</taxon>
        <taxon>Streptophyta</taxon>
        <taxon>Embryophyta</taxon>
        <taxon>Tracheophyta</taxon>
        <taxon>Spermatophyta</taxon>
        <taxon>Magnoliopsida</taxon>
        <taxon>eudicotyledons</taxon>
        <taxon>Gunneridae</taxon>
        <taxon>Pentapetalae</taxon>
        <taxon>rosids</taxon>
        <taxon>fabids</taxon>
        <taxon>Malpighiales</taxon>
        <taxon>Rhizophoraceae</taxon>
        <taxon>Rhizophora</taxon>
    </lineage>
</organism>
<sequence>MLMILWDLRIFNGLISPCSLLSSSSLALMQWYKNCSD</sequence>
<proteinExistence type="predicted"/>
<accession>A0A2P2P6N6</accession>
<name>A0A2P2P6N6_RHIMU</name>
<dbReference type="AlphaFoldDB" id="A0A2P2P6N6"/>
<dbReference type="EMBL" id="GGEC01069944">
    <property type="protein sequence ID" value="MBX50428.1"/>
    <property type="molecule type" value="Transcribed_RNA"/>
</dbReference>
<reference evidence="1" key="1">
    <citation type="submission" date="2018-02" db="EMBL/GenBank/DDBJ databases">
        <title>Rhizophora mucronata_Transcriptome.</title>
        <authorList>
            <person name="Meera S.P."/>
            <person name="Sreeshan A."/>
            <person name="Augustine A."/>
        </authorList>
    </citation>
    <scope>NUCLEOTIDE SEQUENCE</scope>
    <source>
        <tissue evidence="1">Leaf</tissue>
    </source>
</reference>